<dbReference type="InterPro" id="IPR036976">
    <property type="entry name" value="RimM_N_sf"/>
</dbReference>
<dbReference type="Pfam" id="PF01782">
    <property type="entry name" value="RimM"/>
    <property type="match status" value="1"/>
</dbReference>
<dbReference type="SUPFAM" id="SSF50346">
    <property type="entry name" value="PRC-barrel domain"/>
    <property type="match status" value="1"/>
</dbReference>
<dbReference type="InterPro" id="IPR002676">
    <property type="entry name" value="RimM_N"/>
</dbReference>
<evidence type="ECO:0000313" key="9">
    <source>
        <dbReference type="Proteomes" id="UP000545386"/>
    </source>
</evidence>
<dbReference type="GO" id="GO:0005737">
    <property type="term" value="C:cytoplasm"/>
    <property type="evidence" value="ECO:0007669"/>
    <property type="project" value="UniProtKB-SubCell"/>
</dbReference>
<dbReference type="PANTHER" id="PTHR33692">
    <property type="entry name" value="RIBOSOME MATURATION FACTOR RIMM"/>
    <property type="match status" value="1"/>
</dbReference>
<dbReference type="NCBIfam" id="TIGR02273">
    <property type="entry name" value="16S_RimM"/>
    <property type="match status" value="1"/>
</dbReference>
<evidence type="ECO:0000256" key="5">
    <source>
        <dbReference type="HAMAP-Rule" id="MF_00014"/>
    </source>
</evidence>
<feature type="domain" description="Ribosome maturation factor RimM PRC barrel" evidence="7">
    <location>
        <begin position="123"/>
        <end position="211"/>
    </location>
</feature>
<accession>A0A842HST3</accession>
<dbReference type="InterPro" id="IPR011033">
    <property type="entry name" value="PRC_barrel-like_sf"/>
</dbReference>
<comment type="function">
    <text evidence="5">An accessory protein needed during the final step in the assembly of 30S ribosomal subunit, possibly for assembly of the head region. Essential for efficient processing of 16S rRNA. May be needed both before and after RbfA during the maturation of 16S rRNA. It has affinity for free ribosomal 30S subunits but not for 70S ribosomes.</text>
</comment>
<dbReference type="PANTHER" id="PTHR33692:SF1">
    <property type="entry name" value="RIBOSOME MATURATION FACTOR RIMM"/>
    <property type="match status" value="1"/>
</dbReference>
<dbReference type="GO" id="GO:0042274">
    <property type="term" value="P:ribosomal small subunit biogenesis"/>
    <property type="evidence" value="ECO:0007669"/>
    <property type="project" value="UniProtKB-UniRule"/>
</dbReference>
<dbReference type="Pfam" id="PF24986">
    <property type="entry name" value="PRC_RimM"/>
    <property type="match status" value="1"/>
</dbReference>
<dbReference type="GO" id="GO:0005840">
    <property type="term" value="C:ribosome"/>
    <property type="evidence" value="ECO:0007669"/>
    <property type="project" value="InterPro"/>
</dbReference>
<evidence type="ECO:0000256" key="1">
    <source>
        <dbReference type="ARBA" id="ARBA00022490"/>
    </source>
</evidence>
<dbReference type="RefSeq" id="WP_185779977.1">
    <property type="nucleotide sequence ID" value="NZ_JACJUU010000007.1"/>
</dbReference>
<reference evidence="8 9" key="1">
    <citation type="submission" date="2020-08" db="EMBL/GenBank/DDBJ databases">
        <title>Paraeoetvoesia sp. YC-7-48 draft genome sequence.</title>
        <authorList>
            <person name="Yao L."/>
        </authorList>
    </citation>
    <scope>NUCLEOTIDE SEQUENCE [LARGE SCALE GENOMIC DNA]</scope>
    <source>
        <strain evidence="9">YC-7-48</strain>
    </source>
</reference>
<comment type="domain">
    <text evidence="5">The PRC barrel domain binds ribosomal protein uS19.</text>
</comment>
<dbReference type="InterPro" id="IPR011961">
    <property type="entry name" value="RimM"/>
</dbReference>
<proteinExistence type="inferred from homology"/>
<dbReference type="GO" id="GO:0006364">
    <property type="term" value="P:rRNA processing"/>
    <property type="evidence" value="ECO:0007669"/>
    <property type="project" value="UniProtKB-UniRule"/>
</dbReference>
<sequence>MNDSASQGAPVTDATPDDLVEVGRIAAAYGVKGWVKVLPYSAHADALLAARQWWLKAPVSPGKPGAFSRPQLSRVVMSKRHGATVVAHLAAIPDRDRAEAHKGYAILVPRSSFPKADPDEYYWVDLVGCRLNGVDDDGNPVLIGQVSSVTDNGAHAVLHVARATDDGQGGLVPVLNDKGRPVEVLVPFVLAHVHTVDLPNKRLDSNWPVDL</sequence>
<evidence type="ECO:0000256" key="2">
    <source>
        <dbReference type="ARBA" id="ARBA00022517"/>
    </source>
</evidence>
<protein>
    <recommendedName>
        <fullName evidence="5">Ribosome maturation factor RimM</fullName>
    </recommendedName>
</protein>
<keyword evidence="1 5" id="KW-0963">Cytoplasm</keyword>
<organism evidence="8 9">
    <name type="scientific">Pusillimonas minor</name>
    <dbReference type="NCBI Taxonomy" id="2697024"/>
    <lineage>
        <taxon>Bacteria</taxon>
        <taxon>Pseudomonadati</taxon>
        <taxon>Pseudomonadota</taxon>
        <taxon>Betaproteobacteria</taxon>
        <taxon>Burkholderiales</taxon>
        <taxon>Alcaligenaceae</taxon>
        <taxon>Pusillimonas</taxon>
    </lineage>
</organism>
<keyword evidence="4 5" id="KW-0143">Chaperone</keyword>
<feature type="domain" description="RimM N-terminal" evidence="6">
    <location>
        <begin position="22"/>
        <end position="111"/>
    </location>
</feature>
<comment type="subcellular location">
    <subcellularLocation>
        <location evidence="5">Cytoplasm</location>
    </subcellularLocation>
</comment>
<keyword evidence="3 5" id="KW-0698">rRNA processing</keyword>
<keyword evidence="9" id="KW-1185">Reference proteome</keyword>
<dbReference type="SUPFAM" id="SSF50447">
    <property type="entry name" value="Translation proteins"/>
    <property type="match status" value="1"/>
</dbReference>
<dbReference type="EMBL" id="JACJUU010000007">
    <property type="protein sequence ID" value="MBC2770291.1"/>
    <property type="molecule type" value="Genomic_DNA"/>
</dbReference>
<evidence type="ECO:0000313" key="8">
    <source>
        <dbReference type="EMBL" id="MBC2770291.1"/>
    </source>
</evidence>
<gene>
    <name evidence="5 8" type="primary">rimM</name>
    <name evidence="8" type="ORF">GTU67_10255</name>
</gene>
<evidence type="ECO:0000256" key="3">
    <source>
        <dbReference type="ARBA" id="ARBA00022552"/>
    </source>
</evidence>
<dbReference type="HAMAP" id="MF_00014">
    <property type="entry name" value="Ribosome_mat_RimM"/>
    <property type="match status" value="1"/>
</dbReference>
<keyword evidence="2 5" id="KW-0690">Ribosome biogenesis</keyword>
<dbReference type="InterPro" id="IPR056792">
    <property type="entry name" value="PRC_RimM"/>
</dbReference>
<comment type="subunit">
    <text evidence="5">Binds ribosomal protein uS19.</text>
</comment>
<dbReference type="Gene3D" id="2.40.30.60">
    <property type="entry name" value="RimM"/>
    <property type="match status" value="1"/>
</dbReference>
<name>A0A842HST3_9BURK</name>
<evidence type="ECO:0000259" key="7">
    <source>
        <dbReference type="Pfam" id="PF24986"/>
    </source>
</evidence>
<dbReference type="Proteomes" id="UP000545386">
    <property type="component" value="Unassembled WGS sequence"/>
</dbReference>
<evidence type="ECO:0000259" key="6">
    <source>
        <dbReference type="Pfam" id="PF01782"/>
    </source>
</evidence>
<evidence type="ECO:0000256" key="4">
    <source>
        <dbReference type="ARBA" id="ARBA00023186"/>
    </source>
</evidence>
<dbReference type="InterPro" id="IPR009000">
    <property type="entry name" value="Transl_B-barrel_sf"/>
</dbReference>
<dbReference type="AlphaFoldDB" id="A0A842HST3"/>
<comment type="similarity">
    <text evidence="5">Belongs to the RimM family.</text>
</comment>
<dbReference type="Gene3D" id="2.30.30.240">
    <property type="entry name" value="PRC-barrel domain"/>
    <property type="match status" value="1"/>
</dbReference>
<comment type="caution">
    <text evidence="8">The sequence shown here is derived from an EMBL/GenBank/DDBJ whole genome shotgun (WGS) entry which is preliminary data.</text>
</comment>
<dbReference type="GO" id="GO:0043022">
    <property type="term" value="F:ribosome binding"/>
    <property type="evidence" value="ECO:0007669"/>
    <property type="project" value="InterPro"/>
</dbReference>